<accession>A0A939JEV1</accession>
<evidence type="ECO:0000313" key="3">
    <source>
        <dbReference type="EMBL" id="MBO0360820.1"/>
    </source>
</evidence>
<evidence type="ECO:0000256" key="1">
    <source>
        <dbReference type="SAM" id="Phobius"/>
    </source>
</evidence>
<dbReference type="PANTHER" id="PTHR23028:SF53">
    <property type="entry name" value="ACYL_TRANSF_3 DOMAIN-CONTAINING PROTEIN"/>
    <property type="match status" value="1"/>
</dbReference>
<organism evidence="3 4">
    <name type="scientific">Hymenobacter telluris</name>
    <dbReference type="NCBI Taxonomy" id="2816474"/>
    <lineage>
        <taxon>Bacteria</taxon>
        <taxon>Pseudomonadati</taxon>
        <taxon>Bacteroidota</taxon>
        <taxon>Cytophagia</taxon>
        <taxon>Cytophagales</taxon>
        <taxon>Hymenobacteraceae</taxon>
        <taxon>Hymenobacter</taxon>
    </lineage>
</organism>
<keyword evidence="1" id="KW-1133">Transmembrane helix</keyword>
<feature type="transmembrane region" description="Helical" evidence="1">
    <location>
        <begin position="190"/>
        <end position="207"/>
    </location>
</feature>
<dbReference type="RefSeq" id="WP_206986730.1">
    <property type="nucleotide sequence ID" value="NZ_JAFLQZ010000024.1"/>
</dbReference>
<feature type="transmembrane region" description="Helical" evidence="1">
    <location>
        <begin position="295"/>
        <end position="312"/>
    </location>
</feature>
<keyword evidence="3" id="KW-0808">Transferase</keyword>
<dbReference type="GO" id="GO:0016020">
    <property type="term" value="C:membrane"/>
    <property type="evidence" value="ECO:0007669"/>
    <property type="project" value="TreeGrafter"/>
</dbReference>
<proteinExistence type="predicted"/>
<feature type="transmembrane region" description="Helical" evidence="1">
    <location>
        <begin position="318"/>
        <end position="339"/>
    </location>
</feature>
<keyword evidence="1" id="KW-0812">Transmembrane</keyword>
<dbReference type="AlphaFoldDB" id="A0A939JEV1"/>
<dbReference type="GO" id="GO:0016747">
    <property type="term" value="F:acyltransferase activity, transferring groups other than amino-acyl groups"/>
    <property type="evidence" value="ECO:0007669"/>
    <property type="project" value="InterPro"/>
</dbReference>
<evidence type="ECO:0000313" key="4">
    <source>
        <dbReference type="Proteomes" id="UP000664144"/>
    </source>
</evidence>
<feature type="transmembrane region" description="Helical" evidence="1">
    <location>
        <begin position="167"/>
        <end position="184"/>
    </location>
</feature>
<dbReference type="InterPro" id="IPR050879">
    <property type="entry name" value="Acyltransferase_3"/>
</dbReference>
<protein>
    <submittedName>
        <fullName evidence="3">Acyltransferase</fullName>
    </submittedName>
</protein>
<dbReference type="InterPro" id="IPR002656">
    <property type="entry name" value="Acyl_transf_3_dom"/>
</dbReference>
<feature type="transmembrane region" description="Helical" evidence="1">
    <location>
        <begin position="219"/>
        <end position="244"/>
    </location>
</feature>
<feature type="transmembrane region" description="Helical" evidence="1">
    <location>
        <begin position="94"/>
        <end position="112"/>
    </location>
</feature>
<dbReference type="Pfam" id="PF01757">
    <property type="entry name" value="Acyl_transf_3"/>
    <property type="match status" value="1"/>
</dbReference>
<dbReference type="EMBL" id="JAFLQZ010000024">
    <property type="protein sequence ID" value="MBO0360820.1"/>
    <property type="molecule type" value="Genomic_DNA"/>
</dbReference>
<dbReference type="Proteomes" id="UP000664144">
    <property type="component" value="Unassembled WGS sequence"/>
</dbReference>
<feature type="transmembrane region" description="Helical" evidence="1">
    <location>
        <begin position="142"/>
        <end position="160"/>
    </location>
</feature>
<feature type="transmembrane region" description="Helical" evidence="1">
    <location>
        <begin position="264"/>
        <end position="288"/>
    </location>
</feature>
<keyword evidence="4" id="KW-1185">Reference proteome</keyword>
<feature type="transmembrane region" description="Helical" evidence="1">
    <location>
        <begin position="390"/>
        <end position="408"/>
    </location>
</feature>
<reference evidence="3" key="1">
    <citation type="submission" date="2021-03" db="EMBL/GenBank/DDBJ databases">
        <authorList>
            <person name="Kim M.K."/>
        </authorList>
    </citation>
    <scope>NUCLEOTIDE SEQUENCE</scope>
    <source>
        <strain evidence="3">BT186</strain>
    </source>
</reference>
<evidence type="ECO:0000259" key="2">
    <source>
        <dbReference type="Pfam" id="PF01757"/>
    </source>
</evidence>
<dbReference type="GO" id="GO:0000271">
    <property type="term" value="P:polysaccharide biosynthetic process"/>
    <property type="evidence" value="ECO:0007669"/>
    <property type="project" value="TreeGrafter"/>
</dbReference>
<feature type="transmembrane region" description="Helical" evidence="1">
    <location>
        <begin position="20"/>
        <end position="35"/>
    </location>
</feature>
<keyword evidence="1" id="KW-0472">Membrane</keyword>
<feature type="transmembrane region" description="Helical" evidence="1">
    <location>
        <begin position="55"/>
        <end position="73"/>
    </location>
</feature>
<comment type="caution">
    <text evidence="3">The sequence shown here is derived from an EMBL/GenBank/DDBJ whole genome shotgun (WGS) entry which is preliminary data.</text>
</comment>
<feature type="domain" description="Acyltransferase 3" evidence="2">
    <location>
        <begin position="15"/>
        <end position="288"/>
    </location>
</feature>
<keyword evidence="3" id="KW-0012">Acyltransferase</keyword>
<sequence length="436" mass="49367">MHLNVATTIQKRPINYNLEFLRGLAALIVVYHHVIEHSHLLDPGYAPKGVWSFNPPGHLSVLIFFILSGYVIGLTNPIPLRGKTILTYLKKRFWRIYPIYAVSVLFTGLISYPNHSGLELVQTLLFLQIADIGDTLAENNPLWSLDMEILFYMAFIPVSAFRINSRLLTIIAFVLPLTLIFLFTNVTVGLLIAHTTAFCFWLLGIVFSEKYMLVEPKKLNYSLLLSSVLAFASLNYFNAVLTLLNRVLAIFRPYSSLDESNWNANISLIKDFASLPLCAIVILLFVGASGKLVRYSYYALLALNLSTFYYLFQHWHEAQITSFAIPGLLFLFSIGLLLFQDNSVLNQKLESFMRWGAQLGSISYGIYVIHFPILYSFSLFPHFSGSAVSFAGRFILFMAFTLTAAFLLEKKWQPWIMNRFAATKPTSVSEAALKSV</sequence>
<dbReference type="PANTHER" id="PTHR23028">
    <property type="entry name" value="ACETYLTRANSFERASE"/>
    <property type="match status" value="1"/>
</dbReference>
<feature type="transmembrane region" description="Helical" evidence="1">
    <location>
        <begin position="359"/>
        <end position="378"/>
    </location>
</feature>
<name>A0A939JEV1_9BACT</name>
<gene>
    <name evidence="3" type="ORF">J0X19_22865</name>
</gene>